<protein>
    <submittedName>
        <fullName evidence="1">ORF1 protein</fullName>
    </submittedName>
</protein>
<dbReference type="EMBL" id="X60313">
    <property type="protein sequence ID" value="CAA42858.1"/>
    <property type="molecule type" value="Genomic_DNA"/>
</dbReference>
<gene>
    <name evidence="1" type="primary">ORF1</name>
</gene>
<reference evidence="1" key="1">
    <citation type="journal article" date="1992" name="Plant Mol. Biol.">
        <title>Conserved relationship between psbH and petBD genes: presence of a shared upstream element in Prochlorothrix hollandica.</title>
        <authorList>
            <person name="Greer K.L."/>
            <person name="Golden S.S."/>
        </authorList>
    </citation>
    <scope>NUCLEOTIDE SEQUENCE</scope>
</reference>
<sequence>MLASVSGVRHRTLGTGILCYRGFLGNFA</sequence>
<evidence type="ECO:0000313" key="1">
    <source>
        <dbReference type="EMBL" id="CAA42858.1"/>
    </source>
</evidence>
<organism evidence="1">
    <name type="scientific">Prochlorothrix hollandica</name>
    <dbReference type="NCBI Taxonomy" id="1223"/>
    <lineage>
        <taxon>Bacteria</taxon>
        <taxon>Bacillati</taxon>
        <taxon>Cyanobacteriota</taxon>
        <taxon>Cyanophyceae</taxon>
        <taxon>Prochlorotrichales</taxon>
        <taxon>Prochlorotrichaceae</taxon>
        <taxon>Prochlorothrix</taxon>
    </lineage>
</organism>
<accession>Q05574</accession>
<proteinExistence type="predicted"/>
<dbReference type="PIR" id="S22469">
    <property type="entry name" value="S22469"/>
</dbReference>
<name>Q05574_PROHO</name>
<dbReference type="AlphaFoldDB" id="Q05574"/>